<dbReference type="RefSeq" id="WP_024126216.1">
    <property type="nucleotide sequence ID" value="NC_023283.1"/>
</dbReference>
<evidence type="ECO:0000256" key="1">
    <source>
        <dbReference type="SAM" id="MobiDB-lite"/>
    </source>
</evidence>
<organism evidence="2">
    <name type="scientific">Streptomyces sp. FR1</name>
    <dbReference type="NCBI Taxonomy" id="349971"/>
    <lineage>
        <taxon>Bacteria</taxon>
        <taxon>Bacillati</taxon>
        <taxon>Actinomycetota</taxon>
        <taxon>Actinomycetes</taxon>
        <taxon>Kitasatosporales</taxon>
        <taxon>Streptomycetaceae</taxon>
        <taxon>Streptomyces</taxon>
    </lineage>
</organism>
<gene>
    <name evidence="2" type="ORF">pFRL3_58</name>
</gene>
<evidence type="ECO:0000313" key="2">
    <source>
        <dbReference type="EMBL" id="AHE38835.1"/>
    </source>
</evidence>
<name>V9YZT5_9ACTN</name>
<dbReference type="EMBL" id="KF602048">
    <property type="protein sequence ID" value="AHE38835.1"/>
    <property type="molecule type" value="Genomic_DNA"/>
</dbReference>
<keyword evidence="2" id="KW-0614">Plasmid</keyword>
<feature type="region of interest" description="Disordered" evidence="1">
    <location>
        <begin position="150"/>
        <end position="173"/>
    </location>
</feature>
<accession>V9YZT5</accession>
<proteinExistence type="predicted"/>
<geneLocation type="plasmid" evidence="2">
    <name>pFRL3</name>
</geneLocation>
<dbReference type="AlphaFoldDB" id="V9YZT5"/>
<sequence>MAGRITPASLATAAKLNRIWVKKATELGLISPASLDGEDVIVVQVLAVVDQLVWPGNKRSRSQSRTLEVGLSLVVNTARNAISDTCTTRDTVLWVMQDKVPAVTNTLGERAQYVIDVMGRSCAYAIPLGEWIAALPNGYEVPATRRLATPDVAAAESTDAPTDESLPDEPAAA</sequence>
<protein>
    <submittedName>
        <fullName evidence="2">Uncharacterized protein</fullName>
    </submittedName>
</protein>
<reference evidence="2" key="1">
    <citation type="submission" date="2013-09" db="EMBL/GenBank/DDBJ databases">
        <title>Complete nucleotide sequence of Streptomyces linear plasmid pFRL3.</title>
        <authorList>
            <person name="Chen Z."/>
            <person name="Fang P."/>
            <person name="Qin Z."/>
        </authorList>
    </citation>
    <scope>NUCLEOTIDE SEQUENCE</scope>
    <source>
        <plasmid evidence="2">pFRL3</plasmid>
    </source>
</reference>